<proteinExistence type="predicted"/>
<evidence type="ECO:0000313" key="1">
    <source>
        <dbReference type="EMBL" id="AAS95261.1"/>
    </source>
</evidence>
<dbReference type="KEGG" id="dvu:DVU_0781"/>
<keyword evidence="2" id="KW-1185">Reference proteome</keyword>
<gene>
    <name evidence="1" type="ordered locus">DVU_0781</name>
</gene>
<protein>
    <submittedName>
        <fullName evidence="1">Uncharacterized protein</fullName>
    </submittedName>
</protein>
<dbReference type="AlphaFoldDB" id="Q72DZ8"/>
<dbReference type="HOGENOM" id="CLU_3006863_0_0_7"/>
<dbReference type="Proteomes" id="UP000002194">
    <property type="component" value="Chromosome"/>
</dbReference>
<accession>Q72DZ8</accession>
<dbReference type="EnsemblBacteria" id="AAS95261">
    <property type="protein sequence ID" value="AAS95261"/>
    <property type="gene ID" value="DVU_0781"/>
</dbReference>
<dbReference type="PaxDb" id="882-DVU_0781"/>
<reference evidence="1 2" key="1">
    <citation type="journal article" date="2004" name="Nat. Biotechnol.">
        <title>The genome sequence of the anaerobic, sulfate-reducing bacterium Desulfovibrio vulgaris Hildenborough.</title>
        <authorList>
            <person name="Heidelberg J.F."/>
            <person name="Seshadri R."/>
            <person name="Haveman S.A."/>
            <person name="Hemme C.L."/>
            <person name="Paulsen I.T."/>
            <person name="Kolonay J.F."/>
            <person name="Eisen J.A."/>
            <person name="Ward N."/>
            <person name="Methe B."/>
            <person name="Brinkac L.M."/>
            <person name="Daugherty S.C."/>
            <person name="Deboy R.T."/>
            <person name="Dodson R.J."/>
            <person name="Durkin A.S."/>
            <person name="Madupu R."/>
            <person name="Nelson W.C."/>
            <person name="Sullivan S.A."/>
            <person name="Fouts D."/>
            <person name="Haft D.H."/>
            <person name="Selengut J."/>
            <person name="Peterson J.D."/>
            <person name="Davidsen T.M."/>
            <person name="Zafar N."/>
            <person name="Zhou L."/>
            <person name="Radune D."/>
            <person name="Dimitrov G."/>
            <person name="Hance M."/>
            <person name="Tran K."/>
            <person name="Khouri H."/>
            <person name="Gill J."/>
            <person name="Utterback T.R."/>
            <person name="Feldblyum T.V."/>
            <person name="Wall J.D."/>
            <person name="Voordouw G."/>
            <person name="Fraser C.M."/>
        </authorList>
    </citation>
    <scope>NUCLEOTIDE SEQUENCE [LARGE SCALE GENOMIC DNA]</scope>
    <source>
        <strain evidence="2">ATCC 29579 / DSM 644 / NCIMB 8303 / VKM B-1760 / Hildenborough</strain>
    </source>
</reference>
<evidence type="ECO:0000313" key="2">
    <source>
        <dbReference type="Proteomes" id="UP000002194"/>
    </source>
</evidence>
<sequence length="56" mass="6298">MCQKLFSLHSLLCDHFQGASVRYGDVKSHKSREAPKKTSLPVRTLLQLSDLTDVIV</sequence>
<organism evidence="1 2">
    <name type="scientific">Nitratidesulfovibrio vulgaris (strain ATCC 29579 / DSM 644 / CCUG 34227 / NCIMB 8303 / VKM B-1760 / Hildenborough)</name>
    <name type="common">Desulfovibrio vulgaris</name>
    <dbReference type="NCBI Taxonomy" id="882"/>
    <lineage>
        <taxon>Bacteria</taxon>
        <taxon>Pseudomonadati</taxon>
        <taxon>Thermodesulfobacteriota</taxon>
        <taxon>Desulfovibrionia</taxon>
        <taxon>Desulfovibrionales</taxon>
        <taxon>Desulfovibrionaceae</taxon>
        <taxon>Nitratidesulfovibrio</taxon>
    </lineage>
</organism>
<dbReference type="STRING" id="882.DVU_0781"/>
<name>Q72DZ8_NITV2</name>
<dbReference type="EMBL" id="AE017285">
    <property type="protein sequence ID" value="AAS95261.1"/>
    <property type="molecule type" value="Genomic_DNA"/>
</dbReference>